<evidence type="ECO:0000256" key="2">
    <source>
        <dbReference type="ARBA" id="ARBA00004642"/>
    </source>
</evidence>
<feature type="compositionally biased region" description="Basic and acidic residues" evidence="10">
    <location>
        <begin position="4716"/>
        <end position="4736"/>
    </location>
</feature>
<comment type="function">
    <text evidence="9">Nuclear chaperone required for maturation and nuclear export of pre-60S ribosome subunits.</text>
</comment>
<feature type="region of interest" description="Disordered" evidence="10">
    <location>
        <begin position="4143"/>
        <end position="4164"/>
    </location>
</feature>
<dbReference type="GO" id="GO:0000027">
    <property type="term" value="P:ribosomal large subunit assembly"/>
    <property type="evidence" value="ECO:0007669"/>
    <property type="project" value="InterPro"/>
</dbReference>
<dbReference type="SUPFAM" id="SSF53300">
    <property type="entry name" value="vWA-like"/>
    <property type="match status" value="1"/>
</dbReference>
<dbReference type="FunFam" id="3.40.50.300:FF:000764">
    <property type="entry name" value="Midasin"/>
    <property type="match status" value="1"/>
</dbReference>
<dbReference type="FunFam" id="3.40.50.410:FF:000028">
    <property type="entry name" value="Midasin"/>
    <property type="match status" value="1"/>
</dbReference>
<feature type="compositionally biased region" description="Basic and acidic residues" evidence="10">
    <location>
        <begin position="74"/>
        <end position="86"/>
    </location>
</feature>
<dbReference type="InterPro" id="IPR048617">
    <property type="entry name" value="MDN1_AAA_lid_4"/>
</dbReference>
<dbReference type="SMART" id="SM00382">
    <property type="entry name" value="AAA"/>
    <property type="match status" value="6"/>
</dbReference>
<dbReference type="Pfam" id="PF21108">
    <property type="entry name" value="MDN1_4th"/>
    <property type="match status" value="1"/>
</dbReference>
<feature type="compositionally biased region" description="Basic and acidic residues" evidence="10">
    <location>
        <begin position="4471"/>
        <end position="4486"/>
    </location>
</feature>
<dbReference type="Pfam" id="PF17867">
    <property type="entry name" value="AAA_lid_7"/>
    <property type="match status" value="3"/>
</dbReference>
<keyword evidence="8 9" id="KW-0539">Nucleus</keyword>
<dbReference type="PANTHER" id="PTHR48103">
    <property type="entry name" value="MIDASIN-RELATED"/>
    <property type="match status" value="1"/>
</dbReference>
<dbReference type="GO" id="GO:0005524">
    <property type="term" value="F:ATP binding"/>
    <property type="evidence" value="ECO:0007669"/>
    <property type="project" value="UniProtKB-KW"/>
</dbReference>
<dbReference type="InterPro" id="IPR003593">
    <property type="entry name" value="AAA+_ATPase"/>
</dbReference>
<dbReference type="InterPro" id="IPR036465">
    <property type="entry name" value="vWFA_dom_sf"/>
</dbReference>
<dbReference type="PIRSF" id="PIRSF010340">
    <property type="entry name" value="Midasin"/>
    <property type="match status" value="1"/>
</dbReference>
<evidence type="ECO:0000256" key="6">
    <source>
        <dbReference type="ARBA" id="ARBA00022840"/>
    </source>
</evidence>
<evidence type="ECO:0000256" key="7">
    <source>
        <dbReference type="ARBA" id="ARBA00023186"/>
    </source>
</evidence>
<feature type="compositionally biased region" description="Acidic residues" evidence="10">
    <location>
        <begin position="4792"/>
        <end position="4819"/>
    </location>
</feature>
<feature type="compositionally biased region" description="Acidic residues" evidence="10">
    <location>
        <begin position="4528"/>
        <end position="4540"/>
    </location>
</feature>
<feature type="domain" description="VWFA" evidence="11">
    <location>
        <begin position="4985"/>
        <end position="5178"/>
    </location>
</feature>
<comment type="caution">
    <text evidence="12">The sequence shown here is derived from an EMBL/GenBank/DDBJ whole genome shotgun (WGS) entry which is preliminary data.</text>
</comment>
<dbReference type="PROSITE" id="PS50234">
    <property type="entry name" value="VWFA"/>
    <property type="match status" value="1"/>
</dbReference>
<evidence type="ECO:0000259" key="11">
    <source>
        <dbReference type="PROSITE" id="PS50234"/>
    </source>
</evidence>
<dbReference type="InterPro" id="IPR011704">
    <property type="entry name" value="ATPase_dyneun-rel_AAA"/>
</dbReference>
<dbReference type="FunFam" id="3.40.50.300:FF:001887">
    <property type="entry name" value="Midasin"/>
    <property type="match status" value="1"/>
</dbReference>
<feature type="compositionally biased region" description="Acidic residues" evidence="10">
    <location>
        <begin position="4432"/>
        <end position="4448"/>
    </location>
</feature>
<organism evidence="12 13">
    <name type="scientific">Amphibalanus amphitrite</name>
    <name type="common">Striped barnacle</name>
    <name type="synonym">Balanus amphitrite</name>
    <dbReference type="NCBI Taxonomy" id="1232801"/>
    <lineage>
        <taxon>Eukaryota</taxon>
        <taxon>Metazoa</taxon>
        <taxon>Ecdysozoa</taxon>
        <taxon>Arthropoda</taxon>
        <taxon>Crustacea</taxon>
        <taxon>Multicrustacea</taxon>
        <taxon>Cirripedia</taxon>
        <taxon>Thoracica</taxon>
        <taxon>Thoracicalcarea</taxon>
        <taxon>Balanomorpha</taxon>
        <taxon>Balanoidea</taxon>
        <taxon>Balanidae</taxon>
        <taxon>Amphibalaninae</taxon>
        <taxon>Amphibalanus</taxon>
    </lineage>
</organism>
<name>A0A6A4W7P4_AMPAM</name>
<feature type="compositionally biased region" description="Basic and acidic residues" evidence="10">
    <location>
        <begin position="4514"/>
        <end position="4527"/>
    </location>
</feature>
<dbReference type="GO" id="GO:0005654">
    <property type="term" value="C:nucleoplasm"/>
    <property type="evidence" value="ECO:0007669"/>
    <property type="project" value="UniProtKB-SubCell"/>
</dbReference>
<dbReference type="Gene3D" id="3.40.50.300">
    <property type="entry name" value="P-loop containing nucleotide triphosphate hydrolases"/>
    <property type="match status" value="6"/>
</dbReference>
<feature type="region of interest" description="Disordered" evidence="10">
    <location>
        <begin position="1361"/>
        <end position="1384"/>
    </location>
</feature>
<dbReference type="GO" id="GO:0005730">
    <property type="term" value="C:nucleolus"/>
    <property type="evidence" value="ECO:0007669"/>
    <property type="project" value="UniProtKB-SubCell"/>
</dbReference>
<dbReference type="Pfam" id="PF07728">
    <property type="entry name" value="AAA_5"/>
    <property type="match status" value="7"/>
</dbReference>
<feature type="compositionally biased region" description="Basic and acidic residues" evidence="10">
    <location>
        <begin position="4697"/>
        <end position="4708"/>
    </location>
</feature>
<dbReference type="Gene3D" id="3.40.50.410">
    <property type="entry name" value="von Willebrand factor, type A domain"/>
    <property type="match status" value="1"/>
</dbReference>
<accession>A0A6A4W7P4</accession>
<feature type="region of interest" description="Disordered" evidence="10">
    <location>
        <begin position="4310"/>
        <end position="4859"/>
    </location>
</feature>
<feature type="region of interest" description="Disordered" evidence="10">
    <location>
        <begin position="4884"/>
        <end position="4909"/>
    </location>
</feature>
<dbReference type="PANTHER" id="PTHR48103:SF2">
    <property type="entry name" value="MIDASIN"/>
    <property type="match status" value="1"/>
</dbReference>
<dbReference type="InterPro" id="IPR041190">
    <property type="entry name" value="Midasin_AAA_lid_5"/>
</dbReference>
<feature type="compositionally biased region" description="Basic and acidic residues" evidence="10">
    <location>
        <begin position="4766"/>
        <end position="4785"/>
    </location>
</feature>
<dbReference type="GO" id="GO:0000055">
    <property type="term" value="P:ribosomal large subunit export from nucleus"/>
    <property type="evidence" value="ECO:0007669"/>
    <property type="project" value="TreeGrafter"/>
</dbReference>
<feature type="region of interest" description="Disordered" evidence="10">
    <location>
        <begin position="63"/>
        <end position="86"/>
    </location>
</feature>
<dbReference type="SUPFAM" id="SSF52540">
    <property type="entry name" value="P-loop containing nucleoside triphosphate hydrolases"/>
    <property type="match status" value="6"/>
</dbReference>
<dbReference type="Pfam" id="PF17865">
    <property type="entry name" value="AAA_lid_5"/>
    <property type="match status" value="1"/>
</dbReference>
<evidence type="ECO:0000256" key="4">
    <source>
        <dbReference type="ARBA" id="ARBA00017143"/>
    </source>
</evidence>
<comment type="subcellular location">
    <subcellularLocation>
        <location evidence="1">Nucleus</location>
        <location evidence="1">Nucleolus</location>
    </subcellularLocation>
    <subcellularLocation>
        <location evidence="2">Nucleus</location>
        <location evidence="2">Nucleoplasm</location>
    </subcellularLocation>
</comment>
<evidence type="ECO:0000256" key="10">
    <source>
        <dbReference type="SAM" id="MobiDB-lite"/>
    </source>
</evidence>
<dbReference type="EMBL" id="VIIS01001341">
    <property type="protein sequence ID" value="KAF0299690.1"/>
    <property type="molecule type" value="Genomic_DNA"/>
</dbReference>
<sequence length="5190" mass="568079">MRDSDGRAAVLCAARGLVPALLAELGRRTTDSPASLLAALADTVRLLPQLDSAVESLLVGVSRPPWPGRTDPPAAERRSKKPRLDEGPVRRDLLAALLPLVQRFPERLRQLWDWSGCLPLLQDPDPETRWLAARILALISGMGPGQTERLAAASGVTGEDEIRLTARHLNPTPMVTPPAAGGRSSSPDRDVMVTSPAPLLTSEDISGQLVCVEGVTLPVVDAAAACAGPLVLVPDTRAALRSLALAVAAGRPALLQGPVGSGKTSLVHHLAAVTGHVGYPRLVSVQLGDQTDSKLLLGSYRCTEVPGEFVWQPGCLAQAVTDGSWLLMEDIDRAPMDVVSLLVPLLESRCLTVPGHGDLVRAAPGFQLFATQRLLPGAGGALHKQQTSHAALLDRLWLRVAVQPLSGRQLSEAMVHRWPRLNTVASRLLEVYAVMASVRDDSEEATVAAERAETARLQMKEARLVSTRDLMKWCQRAGDDFDVTSAQCASRMFQDAADIFCAAVARRELRLPLAQEIGARLGLLSAQVEFSVTSHKPSVTETAEVLTVGRARLPVARSAGRPAVTFSFTRQACVLLERVGVAVGCREPVLLVGETGVGKTSSVQYLAERTGRRLVVINMNQQSDSADLLGGYKPVDMKQVMAPLRDEFETLFRETFDAASNEKFLRNIMTLFAAGRWKDLTALMRHVHGQAPSRLRRRGLPPDHRLWTGWHAVGQRLQSLKDKGQRQLALAFAFIEGTLVKAVREGHWVLLDEINLASAETLECLSGLLESPDGPLTLLERGDVQTVPRHPDFRLFACMNPATDVGKRDLPAGLRNRFTELFVDELEDAADLRVLTADYLRHLGVTGAQVSGVVSFYQRVRAAAANQLQDGTGHRPHYSLRTLCRALRVAAGNPCGGVPRSLYEALCLSFLTQLDRASYPTVTGLIQSLVLGGKSKAQLSQPIPAPSRGQCVQFEGYWVRQGQLEPRAPEHYVLTPSVKENLRDLARAVSLGGLPVLLQGETSVGKTSLISYLAAASGNRCVRINNHEHTDLQEYVGAYGADETGKLVFKEGALVEAMRRGHWIILDELNLAPSDVLEALNRVLDDNRELFIAETQTVVRAHPRFMLFATQNPPGQYGGRKMLSRAFRNRFIELHFDDIPAAELETILHQRCRVPANYCKKMVAVLLELQTRRRGSSVFQGKQGFITLRDLFRWAERYRQAGDQTTRFYDWDQHVADEGYLVLAGRVRRDEECQVIATVLQKHFKRTVTPENLFSLHAATSPVTRPVLEQLLSEGEGGTAHLPAFRHLVWTQSTRRLAVLLCQALKFQEPVLLVGDTGCGKTTVCQLLAETAGRSLHTVNCHMHTEGADFLGGLRPVRSRAEPRSDAAAGDGNGEVSGEDPASGGGGLFEWVDGPLVVAMRNGHYFLADEISLADDSVLERLNSVLEPERTLLLAERSGGDGADLVTAETPFRFVATMNPGGDYGKKELSPALRNRFTEIWCAQSRCREDLVDIIKHNLISRGESAALADAMMDFIEWFSSSDAGRKVTVSIRDILAWVNFVNTVAATGVPLPQAYIHGACLVFLDGLGSGQPSSAAGALRNARAHCLHVLSDQMSKLCRDPGVTVAAKLGKLINTDSRFGFEPFLITKGSAATVGSLEGVFSLTAATPAENASRLLRALQLTKPILLEGSPGVGKTSLVAALARVSGHKLTRINLSDQTDVSDLFGADLPVEGGQGGQFAWRDGPLLQALRAGHWVVLDELNLASQSVLEGLNACLDHRGSVYIPELGREFHLQPGVTRIFACQNPLHEGGARKGLPKSFLNRFTQVYVEPLTPADLKQIAATSRLPGGGLCPPSADLAKMCEFSRRMDAAVNSRREFGQRGGPWEFNLRDLTRWCELLSADAAVEDGGRAAGHHVQLLYADRMRSAADKAAVLRLSEEVFGEKYERPPCYLTVTREALTVGGARLERAAEQSHVFSAADLELQIVRRQLPVMESLVTCINRNWMAVLVGPPESGKTSVARALAALSGHRLRVLTMNSAMDTTELLGGFEQADLRRHLEQALQELEELLWCEVRAHLLDGRQPAAAARCGQLLAGWQEVRRATAPPAAAGLTPAEEAEHLAVACAAAGRLLELVSSERAGPLAARLAALHAAALADSSVNAGGKFEWVDSVLVRALRAGDWLLVDNVNFCPASVLDRLNALLEPGGVLEVSERGVVDGAVPTVRPHPSFRLLLAMDPRHGEISRAMRNRGVEIYMLGPEETGGALSPLDVSALLVRAGLSEARLQRRALRLHEAVRQRAPGAERPGLLALLSCADLVGQMVARGLDETEALREAALDTYVRPLLSGAARRQLTPLIQELVAEAPPPARLPRPALACAPVPLYWMDAELARARQLWSAVEQLLPGPPAARPLLHAFRHALEAIAPRGLRLVTLAASQSGDQSLQRLAAVDAATLLASEADKNRPAVCLLLLAKLEAALYEETDQQLQDRLTKSSQWKRASLYALSVAAEKGLVTVGALPHPAVALLAPLLRALDAALSSGLTAQPGPAAAMVFRCRAALPWRRRLRALCDRRPPADGLTDWLAQLALHWRWTTHHLLPELRRMDPNTDGQTQPAAAALADLCARVDALIGAEVSPPVLFAARVTEAVQRPPPFADPEAAALVVGLTRVAWALDPYLSPRPADARRVDNPTRLVELLTSAEGVRARRALTEAVWMTLSQDTHTETAAVALRSAEELLGRRGLLRVTAELIVELEEEEPMEQDGEKDDDEPVSGPAVPLLEALLRYKEAPLVLDAFCRNSAVSDKATKQITTKFDYTDKLYQDPDSFAAELSQLSARSPLYIGLWRAAVGSDSPPSLQARLRSSLLAAYLQTAASDPGHSLWVAKPPPEDDGEEQRPAELQKLHPRLYCADATHVIAADLCKPDDESLLDSVAIGDVSHRCREMEALRRLLWRNATDMSDVRFCSLHAHHRLALAVWERFSKALLAAGRLPDDVTSSLIDVINSLAASGQLSAEQAAWLTTTAEIAARSAEADVPTAVGTGELFARVGGAQLAVLGQLMAVDPVEERRLLLEYCDDEAEDVQEDLSAAGLALRLVSGVELEDLPERHVPESVLQQRQRLAALRRQRAELDGGAACRPTPPTYHQLKQDLRNFLSSAGSLSALEDRQLRTLLTSYSSFLAGLEARHGWYRDLTAPLLAAGRQTEFGLRVLLGCGERRAQAARLPVLLWPLQPTLLELADWLRPAPVKLHCPRVAALLDTLRDDTKPHLVADWKIRVLMLICRELTAQLALTGDVSASEVGALLREARLLWQAQQQRRRDREQQKDSIYTTKTHCQVNDMDEEAETARQVAEMFPDYSDAYADLKPPGLDDPVPIGGADATAGTASRDEPELTPGQLAELWQLHRQAYGVCAAARWLPEPPSDAAPADLVRPFCERYRLFSALCASLSPQLEAAADGQLAPSHLVAAAVLEAGTAPEAAPLAPPPPQKPYDVYRDPHVSEVASCRSVLRRLDGRCEELLASWPDHPALVALRRCVGRVLQQPVTAPLVKVVTGLERVLECAQDWEQNAHRGVSLSTQLEEVTDLVLRWRKLELDCWKRCLDSAAYECHMAASRWLPHLLALVEDGSQTVAEMTAPLQQFVESSPLGEFPARLQMLLSVHRQMVCHGAAAAGKRGGGPREQLSALLWNLYQYYSQFYPVVEKHLRGLRKPIEQKVKDFVKIARWNDVNFWSVKDTVKKSHRMVHKHVKEFQAVLAQPVSAALLDVESIDDEAPSDTVGAWDREQAAPPAVTVTPELYIARGRVAPVDSPYPAEQRLTRLRQLYLRSRRLCRSLYTQSPLMEDIAALNDVTSCVCQTADKLSRLNVDGVTDKERRKKQIGFQRQRKRQAVVELYRTLNRLGVSYRRGLITWEQESADFRLLLTPPVDVTGGDGRLSAAWRGCLKYECRAVSRLALMRRALLQPHRELGPQNLERIRGVSADLMTQLCAARQALSELEGAVSRLSALLQEVSGLSCQPQPDAHAAAQRRYRRAEAHLLAVSELYLKLLPRLRLYLLAAPDGQPTAAAGSLRLSAGTESDLRSRGRAAPEHGRLLGQLDVALAASRAARGRLRRAGARRWNSPLLWTRDDASRLEEARAELGQAAGVMTELRTALGGTEADPVVAALRSAEQKLSEPDSPQSMEDASDDGGEAAEQRLVAAARRVSGQVLLAVQRLYRTQEERQQQEQPEEAEDAQVGLFSERVQRRLLAAAEQLDAGRVVCTLTSLVARLTEAPLDRERSGRVITLLSQLVPLLNQYQHLCTFVLVHQMTAYRASAKLLSVLLKLFTVMAQKGFCTPEDMQDEGEDSEAGTEFKELEDGGLGEGQGAKDVSDKLESEDQLEGAYKPGEEPEPADDDVKEEENGVEMSDDFSGRMQDVERKEGDDDKDESDDEDEEEPDKQMGEVDGEDQERLDEKLWGSDDEDDDQPTPEDDEPQDGGHGREDAQLAAKEDDGPEERDDSKKEQRQRQDMKENEMEEDEDQQADPYHNNFAPEAEPEELDIPEREGADSERGSESDTDGEEPEENPWDIEQKADFPDEGEDKEQDAEQEQDSGEQQPEPTNAPEEASEDENDKADEEGEEKKGTSDERADGDEPEPDEQETAEREEQEASQLDASEQAGEAAQEEAARGTQDRLQQPQQVAAEDRPEEQSASAERTDEKAAVGMAESSESGHQAADAAQLSRPEPSRREKQERAQQRRPGQSDSKRSLGTDNQPVEKRLKTVDADSTEDAAAEEEKGERGEKPKQSDLYQHIQDAEKEDALAADAATREQALERPVPADVDEDAPEPEDDVQMQEDGEGEKDEDAEQPEKLQPIRPEKLTDRQSGGRPKNEEGDEEAAGGPERGEVDGEAVLTASAQRPVENSAHTALDQLDEDESAAEPPPPDLGAAASAEAEAEAERAWQQYETVIGPLAQELCEQLRLILEPTQTAKLMGDYRTGKRLNMRKVIPYIASQFRKDKIWLRRTKPSKRDYQVAIAVDDSSSMSDSQSRQLAFEALALVSRALALLEVGQLAVLSFGESTRLLHGLHEPLGAAAGAQLLRRFTFAQSQTRVAAMLDSVTALLSGGGGRRAARLLLVVSDGRGLFHEGQETVRRAVRRARLAGIFLVLLIVDSPDSNSSVLDIRMPRFGPDGRLLGIRPYLDSFPFPFYVILRDIGALPAVLSDALRQWFELVTAADR</sequence>
<feature type="compositionally biased region" description="Basic and acidic residues" evidence="10">
    <location>
        <begin position="4746"/>
        <end position="4758"/>
    </location>
</feature>
<feature type="compositionally biased region" description="Acidic residues" evidence="10">
    <location>
        <begin position="4549"/>
        <end position="4565"/>
    </location>
</feature>
<dbReference type="FunFam" id="3.40.50.300:FF:000142">
    <property type="entry name" value="Midasin"/>
    <property type="match status" value="1"/>
</dbReference>
<dbReference type="OrthoDB" id="422220at2759"/>
<feature type="compositionally biased region" description="Acidic residues" evidence="10">
    <location>
        <begin position="4602"/>
        <end position="4621"/>
    </location>
</feature>
<dbReference type="Proteomes" id="UP000440578">
    <property type="component" value="Unassembled WGS sequence"/>
</dbReference>
<dbReference type="InterPro" id="IPR040848">
    <property type="entry name" value="AAA_lid_7"/>
</dbReference>
<feature type="compositionally biased region" description="Basic and acidic residues" evidence="10">
    <location>
        <begin position="4449"/>
        <end position="4464"/>
    </location>
</feature>
<evidence type="ECO:0000313" key="13">
    <source>
        <dbReference type="Proteomes" id="UP000440578"/>
    </source>
</evidence>
<keyword evidence="7 9" id="KW-0143">Chaperone</keyword>
<keyword evidence="5 9" id="KW-0547">Nucleotide-binding</keyword>
<dbReference type="GO" id="GO:0030687">
    <property type="term" value="C:preribosome, large subunit precursor"/>
    <property type="evidence" value="ECO:0007669"/>
    <property type="project" value="TreeGrafter"/>
</dbReference>
<dbReference type="CDD" id="cd00009">
    <property type="entry name" value="AAA"/>
    <property type="match status" value="3"/>
</dbReference>
<evidence type="ECO:0000256" key="3">
    <source>
        <dbReference type="ARBA" id="ARBA00007188"/>
    </source>
</evidence>
<evidence type="ECO:0000313" key="12">
    <source>
        <dbReference type="EMBL" id="KAF0299690.1"/>
    </source>
</evidence>
<protein>
    <recommendedName>
        <fullName evidence="4 9">Midasin</fullName>
    </recommendedName>
</protein>
<dbReference type="InterPro" id="IPR002035">
    <property type="entry name" value="VWF_A"/>
</dbReference>
<dbReference type="InterPro" id="IPR027417">
    <property type="entry name" value="P-loop_NTPase"/>
</dbReference>
<feature type="compositionally biased region" description="Acidic residues" evidence="10">
    <location>
        <begin position="4397"/>
        <end position="4410"/>
    </location>
</feature>
<feature type="compositionally biased region" description="Acidic residues" evidence="10">
    <location>
        <begin position="4578"/>
        <end position="4591"/>
    </location>
</feature>
<feature type="compositionally biased region" description="Basic and acidic residues" evidence="10">
    <location>
        <begin position="4592"/>
        <end position="4601"/>
    </location>
</feature>
<proteinExistence type="inferred from homology"/>
<comment type="similarity">
    <text evidence="3 9">Belongs to the midasin family.</text>
</comment>
<feature type="compositionally biased region" description="Basic and acidic residues" evidence="10">
    <location>
        <begin position="4655"/>
        <end position="4673"/>
    </location>
</feature>
<feature type="compositionally biased region" description="Acidic residues" evidence="10">
    <location>
        <begin position="4312"/>
        <end position="4322"/>
    </location>
</feature>
<keyword evidence="13" id="KW-1185">Reference proteome</keyword>
<dbReference type="InterPro" id="IPR012099">
    <property type="entry name" value="Midasin"/>
</dbReference>
<gene>
    <name evidence="12" type="primary">MDN1</name>
    <name evidence="12" type="ORF">FJT64_027642</name>
</gene>
<keyword evidence="6 9" id="KW-0067">ATP-binding</keyword>
<feature type="region of interest" description="Disordered" evidence="10">
    <location>
        <begin position="3341"/>
        <end position="3368"/>
    </location>
</feature>
<reference evidence="12 13" key="1">
    <citation type="submission" date="2019-07" db="EMBL/GenBank/DDBJ databases">
        <title>Draft genome assembly of a fouling barnacle, Amphibalanus amphitrite (Darwin, 1854): The first reference genome for Thecostraca.</title>
        <authorList>
            <person name="Kim W."/>
        </authorList>
    </citation>
    <scope>NUCLEOTIDE SEQUENCE [LARGE SCALE GENOMIC DNA]</scope>
    <source>
        <strain evidence="12">SNU_AA5</strain>
        <tissue evidence="12">Soma without cirri and trophi</tissue>
    </source>
</reference>
<feature type="compositionally biased region" description="Acidic residues" evidence="10">
    <location>
        <begin position="4362"/>
        <end position="4381"/>
    </location>
</feature>
<dbReference type="GO" id="GO:0016887">
    <property type="term" value="F:ATP hydrolysis activity"/>
    <property type="evidence" value="ECO:0007669"/>
    <property type="project" value="InterPro"/>
</dbReference>
<evidence type="ECO:0000256" key="8">
    <source>
        <dbReference type="ARBA" id="ARBA00023242"/>
    </source>
</evidence>
<feature type="region of interest" description="Disordered" evidence="10">
    <location>
        <begin position="170"/>
        <end position="190"/>
    </location>
</feature>
<dbReference type="FunFam" id="3.40.50.300:FF:000582">
    <property type="entry name" value="Midasin"/>
    <property type="match status" value="1"/>
</dbReference>
<evidence type="ECO:0000256" key="9">
    <source>
        <dbReference type="PIRNR" id="PIRNR010340"/>
    </source>
</evidence>
<evidence type="ECO:0000256" key="5">
    <source>
        <dbReference type="ARBA" id="ARBA00022741"/>
    </source>
</evidence>
<evidence type="ECO:0000256" key="1">
    <source>
        <dbReference type="ARBA" id="ARBA00004604"/>
    </source>
</evidence>